<gene>
    <name evidence="1" type="ORF">J42TS3_37750</name>
</gene>
<protein>
    <submittedName>
        <fullName evidence="1">Uncharacterized protein</fullName>
    </submittedName>
</protein>
<evidence type="ECO:0000313" key="2">
    <source>
        <dbReference type="Proteomes" id="UP000679992"/>
    </source>
</evidence>
<comment type="caution">
    <text evidence="1">The sequence shown here is derived from an EMBL/GenBank/DDBJ whole genome shotgun (WGS) entry which is preliminary data.</text>
</comment>
<sequence>MKKIILVPLYSLGYYKNCRTKLINATLGGGRNAQQITVHPSIFYAIFPRLNRKWAGDSVDATAEQVEALGLTVPTKPNCFREMPAVMEPEPTTFQARYVYDPFSGRYVVNLLELRQELSAGADHFRQITGISAKSVLGSISLTLSEAAAIGFIVNEEVIANDRIHSELLPA</sequence>
<keyword evidence="2" id="KW-1185">Reference proteome</keyword>
<dbReference type="EMBL" id="BOSL01000013">
    <property type="protein sequence ID" value="GIP54740.1"/>
    <property type="molecule type" value="Genomic_DNA"/>
</dbReference>
<proteinExistence type="predicted"/>
<evidence type="ECO:0000313" key="1">
    <source>
        <dbReference type="EMBL" id="GIP54740.1"/>
    </source>
</evidence>
<organism evidence="1 2">
    <name type="scientific">Paenibacillus vini</name>
    <dbReference type="NCBI Taxonomy" id="1476024"/>
    <lineage>
        <taxon>Bacteria</taxon>
        <taxon>Bacillati</taxon>
        <taxon>Bacillota</taxon>
        <taxon>Bacilli</taxon>
        <taxon>Bacillales</taxon>
        <taxon>Paenibacillaceae</taxon>
        <taxon>Paenibacillus</taxon>
    </lineage>
</organism>
<dbReference type="RefSeq" id="WP_213655941.1">
    <property type="nucleotide sequence ID" value="NZ_BOSL01000013.1"/>
</dbReference>
<dbReference type="Proteomes" id="UP000679992">
    <property type="component" value="Unassembled WGS sequence"/>
</dbReference>
<accession>A0ABQ4MFK4</accession>
<reference evidence="1 2" key="1">
    <citation type="submission" date="2021-03" db="EMBL/GenBank/DDBJ databases">
        <title>Antimicrobial resistance genes in bacteria isolated from Japanese honey, and their potential for conferring macrolide and lincosamide resistance in the American foulbrood pathogen Paenibacillus larvae.</title>
        <authorList>
            <person name="Okamoto M."/>
            <person name="Kumagai M."/>
            <person name="Kanamori H."/>
            <person name="Takamatsu D."/>
        </authorList>
    </citation>
    <scope>NUCLEOTIDE SEQUENCE [LARGE SCALE GENOMIC DNA]</scope>
    <source>
        <strain evidence="1 2">J42TS3</strain>
    </source>
</reference>
<name>A0ABQ4MFK4_9BACL</name>